<evidence type="ECO:0000259" key="3">
    <source>
        <dbReference type="PROSITE" id="PS50011"/>
    </source>
</evidence>
<dbReference type="InterPro" id="IPR000719">
    <property type="entry name" value="Prot_kinase_dom"/>
</dbReference>
<dbReference type="GO" id="GO:0005524">
    <property type="term" value="F:ATP binding"/>
    <property type="evidence" value="ECO:0007669"/>
    <property type="project" value="InterPro"/>
</dbReference>
<dbReference type="InterPro" id="IPR053159">
    <property type="entry name" value="Hybrid_Histidine_Kinase"/>
</dbReference>
<dbReference type="Gene3D" id="3.30.450.40">
    <property type="match status" value="1"/>
</dbReference>
<dbReference type="SUPFAM" id="SSF55781">
    <property type="entry name" value="GAF domain-like"/>
    <property type="match status" value="1"/>
</dbReference>
<proteinExistence type="predicted"/>
<name>A0A4Y5SZT4_9BACT</name>
<dbReference type="InterPro" id="IPR002645">
    <property type="entry name" value="STAS_dom"/>
</dbReference>
<feature type="coiled-coil region" evidence="1">
    <location>
        <begin position="1523"/>
        <end position="1578"/>
    </location>
</feature>
<dbReference type="Pfam" id="PF01590">
    <property type="entry name" value="GAF"/>
    <property type="match status" value="1"/>
</dbReference>
<dbReference type="InterPro" id="IPR011009">
    <property type="entry name" value="Kinase-like_dom_sf"/>
</dbReference>
<dbReference type="InterPro" id="IPR029016">
    <property type="entry name" value="GAF-like_dom_sf"/>
</dbReference>
<dbReference type="EMBL" id="MK551161">
    <property type="protein sequence ID" value="QDA77046.1"/>
    <property type="molecule type" value="Genomic_DNA"/>
</dbReference>
<dbReference type="CDD" id="cd14014">
    <property type="entry name" value="STKc_PknB_like"/>
    <property type="match status" value="1"/>
</dbReference>
<dbReference type="Pfam" id="PF13191">
    <property type="entry name" value="AAA_16"/>
    <property type="match status" value="1"/>
</dbReference>
<dbReference type="SMART" id="SM00220">
    <property type="entry name" value="S_TKc"/>
    <property type="match status" value="1"/>
</dbReference>
<dbReference type="Pfam" id="PF00069">
    <property type="entry name" value="Pkinase"/>
    <property type="match status" value="1"/>
</dbReference>
<keyword evidence="5" id="KW-0418">Kinase</keyword>
<dbReference type="PANTHER" id="PTHR43642">
    <property type="entry name" value="HYBRID SIGNAL TRANSDUCTION HISTIDINE KINASE G"/>
    <property type="match status" value="1"/>
</dbReference>
<reference evidence="5" key="1">
    <citation type="journal article" date="2019" name="Org. Lett.">
        <title>Two Biosynthetic Pathways in Jahnella thaxteri for Thaxteramides, Distinct Types of Lipopeptides.</title>
        <authorList>
            <person name="Oueis E."/>
            <person name="Klefisch T."/>
            <person name="Zaburannyi N."/>
            <person name="Garcia R."/>
            <person name="Plaza A."/>
            <person name="Muller R."/>
        </authorList>
    </citation>
    <scope>NUCLEOTIDE SEQUENCE</scope>
    <source>
        <strain evidence="5">MSr9139</strain>
    </source>
</reference>
<evidence type="ECO:0000259" key="4">
    <source>
        <dbReference type="PROSITE" id="PS50801"/>
    </source>
</evidence>
<accession>A0A4Y5SZT4</accession>
<dbReference type="SMART" id="SM00065">
    <property type="entry name" value="GAF"/>
    <property type="match status" value="1"/>
</dbReference>
<dbReference type="PROSITE" id="PS00108">
    <property type="entry name" value="PROTEIN_KINASE_ST"/>
    <property type="match status" value="1"/>
</dbReference>
<organism evidence="5">
    <name type="scientific">Jahnella sp. MSr9139</name>
    <dbReference type="NCBI Taxonomy" id="1434086"/>
    <lineage>
        <taxon>Bacteria</taxon>
        <taxon>Pseudomonadati</taxon>
        <taxon>Myxococcota</taxon>
        <taxon>Polyangia</taxon>
        <taxon>Polyangiales</taxon>
        <taxon>Polyangiaceae</taxon>
        <taxon>Jahnella</taxon>
    </lineage>
</organism>
<evidence type="ECO:0000256" key="1">
    <source>
        <dbReference type="SAM" id="Coils"/>
    </source>
</evidence>
<keyword evidence="1" id="KW-0175">Coiled coil</keyword>
<dbReference type="PROSITE" id="PS50011">
    <property type="entry name" value="PROTEIN_KINASE_DOM"/>
    <property type="match status" value="1"/>
</dbReference>
<dbReference type="PROSITE" id="PS50801">
    <property type="entry name" value="STAS"/>
    <property type="match status" value="1"/>
</dbReference>
<dbReference type="InterPro" id="IPR008271">
    <property type="entry name" value="Ser/Thr_kinase_AS"/>
</dbReference>
<feature type="domain" description="STAS" evidence="4">
    <location>
        <begin position="1584"/>
        <end position="1695"/>
    </location>
</feature>
<dbReference type="SUPFAM" id="SSF52540">
    <property type="entry name" value="P-loop containing nucleoside triphosphate hydrolases"/>
    <property type="match status" value="1"/>
</dbReference>
<dbReference type="InterPro" id="IPR027417">
    <property type="entry name" value="P-loop_NTPase"/>
</dbReference>
<dbReference type="GO" id="GO:0004672">
    <property type="term" value="F:protein kinase activity"/>
    <property type="evidence" value="ECO:0007669"/>
    <property type="project" value="InterPro"/>
</dbReference>
<dbReference type="SUPFAM" id="SSF56112">
    <property type="entry name" value="Protein kinase-like (PK-like)"/>
    <property type="match status" value="1"/>
</dbReference>
<dbReference type="Gene3D" id="1.10.510.10">
    <property type="entry name" value="Transferase(Phosphotransferase) domain 1"/>
    <property type="match status" value="1"/>
</dbReference>
<feature type="region of interest" description="Disordered" evidence="2">
    <location>
        <begin position="668"/>
        <end position="688"/>
    </location>
</feature>
<dbReference type="Gene3D" id="3.30.750.24">
    <property type="entry name" value="STAS domain"/>
    <property type="match status" value="1"/>
</dbReference>
<dbReference type="InterPro" id="IPR011990">
    <property type="entry name" value="TPR-like_helical_dom_sf"/>
</dbReference>
<feature type="domain" description="Protein kinase" evidence="3">
    <location>
        <begin position="7"/>
        <end position="271"/>
    </location>
</feature>
<dbReference type="SUPFAM" id="SSF52091">
    <property type="entry name" value="SpoIIaa-like"/>
    <property type="match status" value="1"/>
</dbReference>
<dbReference type="Gene3D" id="3.40.50.300">
    <property type="entry name" value="P-loop containing nucleotide triphosphate hydrolases"/>
    <property type="match status" value="1"/>
</dbReference>
<keyword evidence="5" id="KW-0808">Transferase</keyword>
<protein>
    <submittedName>
        <fullName evidence="5">Protein kinase</fullName>
    </submittedName>
</protein>
<sequence>MFDLPGYTLLQRTYEGAETTLYRGRRDADGAAVAVKATRSHFPTARELARLEREFAILQDLRDVPGVVRARALERCGRGLALVMEDLGPTSLRDVLQAGKLDVRTALQIGISLSRTLGSIHALRVIHKDIKPHNVLIDEATGEPRIVDFGIAARLGQETQRALSAAALEGTLAYLSPEQTGRMNRAVDPRSDLYSLGATLYEALTGAPPFTTTNPVELIHCHVARAPAPPHERAPEIPRVLSDIVMHLLAKTPEERYQSARGLRADLEECLSEWAATGNIAPFPLGQKDWSGELRVPQKLYGREREVEALLSAFERARAGAPELVLVSGYSGVGKSALVNEIHRPLARQGGYLVSGKFDPISRDIPLAPVVQAFRELVRQVLAEPASALEAWKGKLLEAVGANGRVLTELIPELELVLGAQPEAAALGAAQVRNRFGLLIQRFLRALASPERPLAIFLDDLQWADPASLQVLELILGDPEGKHLLIIGAYRDNEVDAAHPLQRTRDALREGGAALTELTLGPLDAPTVTQIVADTLRARAREVLPLAALVAEKTGGNPFFLGQFLGALHEEGLLRCDAHDGTWAWDLQRIRKAVATDNVIDLVLAKLQRLPEGTRRVLKLGACIGHEFDLRTLSTIDERQPGETAADLWQAMCDGLVVPLDGDYRLLDARDPRTQGPDPGPPSAGAAPAGADLAVSYRFLHDRVLQAAYSLVAREDREEVHLRIGRLLRARSGDAPRDEDVLEVVRHLSLGAPQMRGDAERLDLARLELRAGRMAKARAAYQAAADYFRAGMELLGDAGWERDRDLCFALHIEGAECAYLSGDDAQAAALFDALLPQARSTLARARVHRLRMDLYTTLGKYADAVRAGLEGLALLGVSFPDTPEAQQASFGVGLAEVAAARAGRAVEELLGAPELEDPERKAMLELLSRLTVPLYYTSSPLLGTANLKAVSISLRHGHAEESAFSYLNYGFTLVLLGQRAEGHAFGRLALALNDRFRSVAVSAKLDGVFANLLYVREPLRAAFAYFERGHKAGLESGDFVSVSTTVYSSFLIKLGAGCPLEGLREEAERALALMQRIRDAVGTAVLTVVRQALACLTGRTRSRTSLSDDGFEEGAFLARLEEQGHGLAVFYVHLFRLQIHQLHGDHAGALAAAEEAERWSASATGLYPVTRLHFHACLARVALSRAAPTPEARQRHAEAAARHKAEIAALAEAAPMNFRHQLLLIEAEEARAAGRHDAAVELYDQAIALAHEHRYPQDEALANELGGKLYVELGRPKAARAYLSDAYLGYWHWGATAKAGALAEEHAQAVPDLTRRTSTSLPSATASTRDTTLLGRTTVGGVRDAALIVRAAQAIAGELDLPRVIERLVTIVLENAGAQRGALLLGRGEQLFVEATFGVEPSTFSLGPSAALEGRSDLARSVILYVARTGESVAIDDARADAQYAGDPYIAASQPRSLLCLPLLYQGRLSGALYLEHRETAGAFNAARVELLGLLSSQAAIAIENARLVAGIREAEAGTRRANERLEAEVAQRTEELRRANSDLLESNRRLEVELHQRERAEDERAALQRSMIEAQRARLAEMSTPLIPITDRIMVMPLVGTVDAERAAQVLEVALEGAQRRQASVVILDITGMRQIDTTVTGSLVRTAGALRLLGAEAVLTGVRAEVAQSMIHLGVDLQAMVTMGTLQGGIAYALGRTGESRLLQARAPARAARAR</sequence>
<evidence type="ECO:0000313" key="5">
    <source>
        <dbReference type="EMBL" id="QDA77046.1"/>
    </source>
</evidence>
<dbReference type="InterPro" id="IPR041664">
    <property type="entry name" value="AAA_16"/>
</dbReference>
<dbReference type="SUPFAM" id="SSF48452">
    <property type="entry name" value="TPR-like"/>
    <property type="match status" value="1"/>
</dbReference>
<evidence type="ECO:0000256" key="2">
    <source>
        <dbReference type="SAM" id="MobiDB-lite"/>
    </source>
</evidence>
<dbReference type="Pfam" id="PF01740">
    <property type="entry name" value="STAS"/>
    <property type="match status" value="1"/>
</dbReference>
<dbReference type="CDD" id="cd07041">
    <property type="entry name" value="STAS_RsbR_RsbS_like"/>
    <property type="match status" value="1"/>
</dbReference>
<dbReference type="PANTHER" id="PTHR43642:SF1">
    <property type="entry name" value="HYBRID SIGNAL TRANSDUCTION HISTIDINE KINASE G"/>
    <property type="match status" value="1"/>
</dbReference>
<dbReference type="InterPro" id="IPR036513">
    <property type="entry name" value="STAS_dom_sf"/>
</dbReference>
<dbReference type="InterPro" id="IPR003018">
    <property type="entry name" value="GAF"/>
</dbReference>